<evidence type="ECO:0000256" key="1">
    <source>
        <dbReference type="SAM" id="Phobius"/>
    </source>
</evidence>
<dbReference type="Pfam" id="PF25842">
    <property type="entry name" value="NfeD_TM"/>
    <property type="match status" value="1"/>
</dbReference>
<dbReference type="OrthoDB" id="1683445at2"/>
<feature type="domain" description="Membrane protein NfeD2 N-terminal transmembrane" evidence="2">
    <location>
        <begin position="2"/>
        <end position="91"/>
    </location>
</feature>
<dbReference type="GO" id="GO:0006508">
    <property type="term" value="P:proteolysis"/>
    <property type="evidence" value="ECO:0007669"/>
    <property type="project" value="UniProtKB-KW"/>
</dbReference>
<organism evidence="3 4">
    <name type="scientific">Aquibacillus halophilus</name>
    <dbReference type="NCBI Taxonomy" id="930132"/>
    <lineage>
        <taxon>Bacteria</taxon>
        <taxon>Bacillati</taxon>
        <taxon>Bacillota</taxon>
        <taxon>Bacilli</taxon>
        <taxon>Bacillales</taxon>
        <taxon>Bacillaceae</taxon>
        <taxon>Aquibacillus</taxon>
    </lineage>
</organism>
<proteinExistence type="predicted"/>
<dbReference type="EMBL" id="WJNG01000011">
    <property type="protein sequence ID" value="MRH43733.1"/>
    <property type="molecule type" value="Genomic_DNA"/>
</dbReference>
<feature type="transmembrane region" description="Helical" evidence="1">
    <location>
        <begin position="33"/>
        <end position="53"/>
    </location>
</feature>
<reference evidence="3" key="1">
    <citation type="submission" date="2019-11" db="EMBL/GenBank/DDBJ databases">
        <authorList>
            <person name="Li J."/>
        </authorList>
    </citation>
    <scope>NUCLEOTIDE SEQUENCE</scope>
    <source>
        <strain evidence="3">B6B</strain>
    </source>
</reference>
<dbReference type="InterPro" id="IPR058653">
    <property type="entry name" value="NfeD2_TM"/>
</dbReference>
<keyword evidence="3" id="KW-0645">Protease</keyword>
<evidence type="ECO:0000313" key="4">
    <source>
        <dbReference type="Proteomes" id="UP000799092"/>
    </source>
</evidence>
<dbReference type="Proteomes" id="UP000799092">
    <property type="component" value="Unassembled WGS sequence"/>
</dbReference>
<keyword evidence="4" id="KW-1185">Reference proteome</keyword>
<comment type="caution">
    <text evidence="3">The sequence shown here is derived from an EMBL/GenBank/DDBJ whole genome shotgun (WGS) entry which is preliminary data.</text>
</comment>
<feature type="transmembrane region" description="Helical" evidence="1">
    <location>
        <begin position="62"/>
        <end position="83"/>
    </location>
</feature>
<keyword evidence="3" id="KW-0378">Hydrolase</keyword>
<evidence type="ECO:0000313" key="3">
    <source>
        <dbReference type="EMBL" id="MRH43733.1"/>
    </source>
</evidence>
<evidence type="ECO:0000259" key="2">
    <source>
        <dbReference type="Pfam" id="PF25842"/>
    </source>
</evidence>
<dbReference type="AlphaFoldDB" id="A0A6A8DDH1"/>
<gene>
    <name evidence="3" type="ORF">GH741_13730</name>
</gene>
<dbReference type="InterPro" id="IPR012340">
    <property type="entry name" value="NA-bd_OB-fold"/>
</dbReference>
<protein>
    <submittedName>
        <fullName evidence="3">Protease</fullName>
    </submittedName>
</protein>
<dbReference type="Gene3D" id="2.40.50.140">
    <property type="entry name" value="Nucleic acid-binding proteins"/>
    <property type="match status" value="1"/>
</dbReference>
<sequence length="165" mass="17834">MLFGSLGIAIISLFLGDVLEGLLDSLFDSVGEFLNPLLLFSTLSVIGGSGVLLTKYTDMNNLYVLILSLFIGAGSYFLIYYFLVTPMSNAEASTSISIFDLEGKVGEVITTIPANGMGEIFIESTNGSRNETAMSFDGVEIKQGTEILVIQVIDNVLYVSELEEF</sequence>
<keyword evidence="1" id="KW-0812">Transmembrane</keyword>
<keyword evidence="1" id="KW-0472">Membrane</keyword>
<dbReference type="GO" id="GO:0008233">
    <property type="term" value="F:peptidase activity"/>
    <property type="evidence" value="ECO:0007669"/>
    <property type="project" value="UniProtKB-KW"/>
</dbReference>
<accession>A0A6A8DDH1</accession>
<dbReference type="RefSeq" id="WP_153737352.1">
    <property type="nucleotide sequence ID" value="NZ_WJNG01000011.1"/>
</dbReference>
<name>A0A6A8DDH1_9BACI</name>
<keyword evidence="1" id="KW-1133">Transmembrane helix</keyword>